<dbReference type="Proteomes" id="UP000756921">
    <property type="component" value="Unassembled WGS sequence"/>
</dbReference>
<dbReference type="EMBL" id="WJXW01000011">
    <property type="protein sequence ID" value="KAF9732031.1"/>
    <property type="molecule type" value="Genomic_DNA"/>
</dbReference>
<accession>A0A9P6GB95</accession>
<dbReference type="Pfam" id="PF08699">
    <property type="entry name" value="ArgoL1"/>
    <property type="match status" value="1"/>
</dbReference>
<dbReference type="OrthoDB" id="10252740at2759"/>
<dbReference type="InterPro" id="IPR003165">
    <property type="entry name" value="Piwi"/>
</dbReference>
<dbReference type="Pfam" id="PF16488">
    <property type="entry name" value="ArgoL2"/>
    <property type="match status" value="1"/>
</dbReference>
<dbReference type="Pfam" id="PF02170">
    <property type="entry name" value="PAZ"/>
    <property type="match status" value="1"/>
</dbReference>
<evidence type="ECO:0000259" key="2">
    <source>
        <dbReference type="PROSITE" id="PS50822"/>
    </source>
</evidence>
<dbReference type="InterPro" id="IPR014811">
    <property type="entry name" value="ArgoL1"/>
</dbReference>
<dbReference type="Pfam" id="PF02171">
    <property type="entry name" value="Piwi"/>
    <property type="match status" value="1"/>
</dbReference>
<name>A0A9P6GB95_9PLEO</name>
<comment type="caution">
    <text evidence="3">The sequence shown here is derived from an EMBL/GenBank/DDBJ whole genome shotgun (WGS) entry which is preliminary data.</text>
</comment>
<sequence>MSTGYRGGGRGGGGGGFRGDRGGGGGGGFRGDRGGGAFRGDRGGGRRGGRGGGPVPVQVFPNQQQQNPKIAQVEDALLPVAKKTLDLSTLKLSDDYPTRPGFGTRGTKVLLTANYVELIPPSNLVLHQYAIQTSPEAAGRKHKRIMQLLLESPEVAPHKGNVATDFKSTLISKTKISDQEQIDVEIVYRSDGEDEPGTGASTYKVRLLFVKSLSIRQLTDYLNSTNLSNAVENKHEFTQALNIFLNHYAKSANKLASIGSSKAFSLSQNTARADLGAGLEVIRGFFSSVRTATCRILVNVNVSHGAFYQTGPLPGLMGSYGTRNTASLEKFLKLVRVQTNHLPEKKNKAGQVIPRIKTIFGLPRHDDGHGLPKPPKVPSHGAGAKDVQFWLEGDGGPNATKAKAKGGKKEGPATGGKYISVYDFFKTTHKRVLKHPELPVVNCGNRQNPMYLPAEVCTVISGQPSKAKLDSRQTQEMIKHAVRKPWENAASIVQQGIQTVGLDEKSNILLKSFNLQITPGLIKVPGRVLNGPKVIYKGNKSTETRFGSWNMMNIKFNAGATIPDRKWSFMMIAWQGGRDPFEKPQFDAVMREFHQGLITIGINAGAPLPGNRIPITYPEDPALDAAFKRAQGAGLQLLVLILPEASIPLYKQIKTLADKVYGIHTICCVAQKLAKDRGRDQYIANVALKVNLKLGGVNQVVEPKNLSIIDQNKTMVVGLDVTHPSPGSTSNAPSVAAMVASVDKYLSQWPAVLRVQKGRQEEVDAVGEMLKSRLNLWKTKGKHTALPENILVYRDGVSEGQYDMVLGKELTQLRRACEQVYPPPDTKKGLPRITVIICGKRHKTRFYPTTEQDCDRSGNTKPGTVVDRGVTEARNWDFFLQAHAALQGTARPCHYYIVHDEIFRQIYAKQIPPPSQNIADIVEDLTHNMCYLFGRATKAVSLCPPAYYADLACERARCYLANLFDSPAPSTAPSQAGGSTAPGRVAATADDVQIHPNLKDTMFYI</sequence>
<dbReference type="InterPro" id="IPR032474">
    <property type="entry name" value="Argonaute_N"/>
</dbReference>
<gene>
    <name evidence="3" type="ORF">PMIN01_09960</name>
</gene>
<dbReference type="SMART" id="SM01163">
    <property type="entry name" value="DUF1785"/>
    <property type="match status" value="1"/>
</dbReference>
<dbReference type="InterPro" id="IPR032472">
    <property type="entry name" value="ArgoL2"/>
</dbReference>
<dbReference type="SUPFAM" id="SSF101690">
    <property type="entry name" value="PAZ domain"/>
    <property type="match status" value="1"/>
</dbReference>
<dbReference type="GO" id="GO:0003723">
    <property type="term" value="F:RNA binding"/>
    <property type="evidence" value="ECO:0007669"/>
    <property type="project" value="InterPro"/>
</dbReference>
<evidence type="ECO:0000313" key="4">
    <source>
        <dbReference type="Proteomes" id="UP000756921"/>
    </source>
</evidence>
<feature type="compositionally biased region" description="Gly residues" evidence="1">
    <location>
        <begin position="1"/>
        <end position="38"/>
    </location>
</feature>
<dbReference type="PANTHER" id="PTHR22891">
    <property type="entry name" value="EUKARYOTIC TRANSLATION INITIATION FACTOR 2C"/>
    <property type="match status" value="1"/>
</dbReference>
<dbReference type="SMART" id="SM00950">
    <property type="entry name" value="Piwi"/>
    <property type="match status" value="1"/>
</dbReference>
<dbReference type="Gene3D" id="2.170.260.10">
    <property type="entry name" value="paz domain"/>
    <property type="match status" value="1"/>
</dbReference>
<dbReference type="AlphaFoldDB" id="A0A9P6GB95"/>
<organism evidence="3 4">
    <name type="scientific">Paraphaeosphaeria minitans</name>
    <dbReference type="NCBI Taxonomy" id="565426"/>
    <lineage>
        <taxon>Eukaryota</taxon>
        <taxon>Fungi</taxon>
        <taxon>Dikarya</taxon>
        <taxon>Ascomycota</taxon>
        <taxon>Pezizomycotina</taxon>
        <taxon>Dothideomycetes</taxon>
        <taxon>Pleosporomycetidae</taxon>
        <taxon>Pleosporales</taxon>
        <taxon>Massarineae</taxon>
        <taxon>Didymosphaeriaceae</taxon>
        <taxon>Paraphaeosphaeria</taxon>
    </lineage>
</organism>
<feature type="domain" description="Piwi" evidence="2">
    <location>
        <begin position="637"/>
        <end position="961"/>
    </location>
</feature>
<evidence type="ECO:0000313" key="3">
    <source>
        <dbReference type="EMBL" id="KAF9732031.1"/>
    </source>
</evidence>
<dbReference type="Gene3D" id="3.30.420.10">
    <property type="entry name" value="Ribonuclease H-like superfamily/Ribonuclease H"/>
    <property type="match status" value="1"/>
</dbReference>
<dbReference type="InterPro" id="IPR036397">
    <property type="entry name" value="RNaseH_sf"/>
</dbReference>
<proteinExistence type="predicted"/>
<dbReference type="SUPFAM" id="SSF53098">
    <property type="entry name" value="Ribonuclease H-like"/>
    <property type="match status" value="1"/>
</dbReference>
<dbReference type="GO" id="GO:0003743">
    <property type="term" value="F:translation initiation factor activity"/>
    <property type="evidence" value="ECO:0007669"/>
    <property type="project" value="UniProtKB-KW"/>
</dbReference>
<dbReference type="CDD" id="cd02846">
    <property type="entry name" value="PAZ_argonaute_like"/>
    <property type="match status" value="1"/>
</dbReference>
<feature type="region of interest" description="Disordered" evidence="1">
    <location>
        <begin position="1"/>
        <end position="60"/>
    </location>
</feature>
<dbReference type="PROSITE" id="PS50822">
    <property type="entry name" value="PIWI"/>
    <property type="match status" value="1"/>
</dbReference>
<evidence type="ECO:0000256" key="1">
    <source>
        <dbReference type="SAM" id="MobiDB-lite"/>
    </source>
</evidence>
<dbReference type="CDD" id="cd04657">
    <property type="entry name" value="Piwi_ago-like"/>
    <property type="match status" value="1"/>
</dbReference>
<protein>
    <submittedName>
        <fullName evidence="3">Eukaryotic translation initiation factor 2C 3</fullName>
    </submittedName>
</protein>
<dbReference type="InterPro" id="IPR003100">
    <property type="entry name" value="PAZ_dom"/>
</dbReference>
<dbReference type="InterPro" id="IPR012337">
    <property type="entry name" value="RNaseH-like_sf"/>
</dbReference>
<keyword evidence="4" id="KW-1185">Reference proteome</keyword>
<keyword evidence="3" id="KW-0396">Initiation factor</keyword>
<keyword evidence="3" id="KW-0648">Protein biosynthesis</keyword>
<dbReference type="InterPro" id="IPR036085">
    <property type="entry name" value="PAZ_dom_sf"/>
</dbReference>
<dbReference type="Pfam" id="PF16486">
    <property type="entry name" value="ArgoN"/>
    <property type="match status" value="1"/>
</dbReference>
<reference evidence="3" key="1">
    <citation type="journal article" date="2020" name="Mol. Plant Microbe Interact.">
        <title>Genome Sequence of the Biocontrol Agent Coniothyrium minitans strain Conio (IMI 134523).</title>
        <authorList>
            <person name="Patel D."/>
            <person name="Shittu T.A."/>
            <person name="Baroncelli R."/>
            <person name="Muthumeenakshi S."/>
            <person name="Osborne T.H."/>
            <person name="Janganan T.K."/>
            <person name="Sreenivasaprasad S."/>
        </authorList>
    </citation>
    <scope>NUCLEOTIDE SEQUENCE</scope>
    <source>
        <strain evidence="3">Conio</strain>
    </source>
</reference>
<dbReference type="Gene3D" id="3.40.50.2300">
    <property type="match status" value="1"/>
</dbReference>
<dbReference type="InterPro" id="IPR045246">
    <property type="entry name" value="Piwi_ago-like"/>
</dbReference>